<proteinExistence type="predicted"/>
<dbReference type="AlphaFoldDB" id="A0A5C8VAJ7"/>
<feature type="signal peptide" evidence="1">
    <location>
        <begin position="1"/>
        <end position="22"/>
    </location>
</feature>
<dbReference type="EMBL" id="VRUR01000001">
    <property type="protein sequence ID" value="TXN38423.1"/>
    <property type="molecule type" value="Genomic_DNA"/>
</dbReference>
<evidence type="ECO:0000256" key="1">
    <source>
        <dbReference type="SAM" id="SignalP"/>
    </source>
</evidence>
<reference evidence="2 3" key="1">
    <citation type="submission" date="2019-08" db="EMBL/GenBank/DDBJ databases">
        <title>Professor.</title>
        <authorList>
            <person name="Park J.S."/>
        </authorList>
    </citation>
    <scope>NUCLEOTIDE SEQUENCE [LARGE SCALE GENOMIC DNA]</scope>
    <source>
        <strain evidence="2 3">176CP5-101</strain>
    </source>
</reference>
<dbReference type="PROSITE" id="PS51257">
    <property type="entry name" value="PROKAR_LIPOPROTEIN"/>
    <property type="match status" value="1"/>
</dbReference>
<keyword evidence="3" id="KW-1185">Reference proteome</keyword>
<evidence type="ECO:0000313" key="2">
    <source>
        <dbReference type="EMBL" id="TXN38423.1"/>
    </source>
</evidence>
<evidence type="ECO:0000313" key="3">
    <source>
        <dbReference type="Proteomes" id="UP000321456"/>
    </source>
</evidence>
<dbReference type="Proteomes" id="UP000321456">
    <property type="component" value="Unassembled WGS sequence"/>
</dbReference>
<sequence>MKKVIALFILLGVGLLSSSCDLNDDAPNFHFTTLSVVEANVPESFELNQTYDIEVTYLRPDGCTFFEGFDVAKTGETDRDIVVIGSVLSDGDTACTQAVEEVVAILKFNVIFTGEYNFRFYAGTDANEDAVYLEYTIPVVPTN</sequence>
<organism evidence="2 3">
    <name type="scientific">Flagellimonas hymeniacidonis</name>
    <dbReference type="NCBI Taxonomy" id="2603628"/>
    <lineage>
        <taxon>Bacteria</taxon>
        <taxon>Pseudomonadati</taxon>
        <taxon>Bacteroidota</taxon>
        <taxon>Flavobacteriia</taxon>
        <taxon>Flavobacteriales</taxon>
        <taxon>Flavobacteriaceae</taxon>
        <taxon>Flagellimonas</taxon>
    </lineage>
</organism>
<protein>
    <recommendedName>
        <fullName evidence="4">DUF4625 domain-containing protein</fullName>
    </recommendedName>
</protein>
<keyword evidence="1" id="KW-0732">Signal</keyword>
<comment type="caution">
    <text evidence="2">The sequence shown here is derived from an EMBL/GenBank/DDBJ whole genome shotgun (WGS) entry which is preliminary data.</text>
</comment>
<name>A0A5C8VAJ7_9FLAO</name>
<evidence type="ECO:0008006" key="4">
    <source>
        <dbReference type="Google" id="ProtNLM"/>
    </source>
</evidence>
<accession>A0A5C8VAJ7</accession>
<feature type="chain" id="PRO_5022849926" description="DUF4625 domain-containing protein" evidence="1">
    <location>
        <begin position="23"/>
        <end position="143"/>
    </location>
</feature>
<gene>
    <name evidence="2" type="ORF">FVB32_04560</name>
</gene>